<reference evidence="2 3" key="1">
    <citation type="submission" date="2020-12" db="EMBL/GenBank/DDBJ databases">
        <title>Oil enriched cultivation method for isolating marine PHA-producing bacteria.</title>
        <authorList>
            <person name="Zheng W."/>
            <person name="Yu S."/>
            <person name="Huang Y."/>
        </authorList>
    </citation>
    <scope>NUCLEOTIDE SEQUENCE [LARGE SCALE GENOMIC DNA]</scope>
    <source>
        <strain evidence="2 3">SY-2-6</strain>
    </source>
</reference>
<protein>
    <submittedName>
        <fullName evidence="2">VOC family protein</fullName>
    </submittedName>
</protein>
<dbReference type="EMBL" id="JAEKJY010000001">
    <property type="protein sequence ID" value="MBN8234888.1"/>
    <property type="molecule type" value="Genomic_DNA"/>
</dbReference>
<feature type="domain" description="Glyoxalase/fosfomycin resistance/dioxygenase" evidence="1">
    <location>
        <begin position="9"/>
        <end position="114"/>
    </location>
</feature>
<comment type="caution">
    <text evidence="2">The sequence shown here is derived from an EMBL/GenBank/DDBJ whole genome shotgun (WGS) entry which is preliminary data.</text>
</comment>
<dbReference type="Proteomes" id="UP000663970">
    <property type="component" value="Unassembled WGS sequence"/>
</dbReference>
<keyword evidence="3" id="KW-1185">Reference proteome</keyword>
<evidence type="ECO:0000313" key="3">
    <source>
        <dbReference type="Proteomes" id="UP000663970"/>
    </source>
</evidence>
<dbReference type="RefSeq" id="WP_206932971.1">
    <property type="nucleotide sequence ID" value="NZ_JAEKJY010000001.1"/>
</dbReference>
<accession>A0ABS3DU77</accession>
<sequence length="117" mass="13516">MTTPVKNEIGTVFIPVHDIEKSRDWYCRLLGVPNDGEIVHDHLYILPMKGTGAVLDSRMYEPGKTFDTPVFHLNTTDIEAAYDFMMCHNFNVVTEIQHHHYFNFKDPDGNLLMICQC</sequence>
<dbReference type="InterPro" id="IPR004360">
    <property type="entry name" value="Glyas_Fos-R_dOase_dom"/>
</dbReference>
<evidence type="ECO:0000259" key="1">
    <source>
        <dbReference type="Pfam" id="PF00903"/>
    </source>
</evidence>
<dbReference type="Gene3D" id="3.10.180.10">
    <property type="entry name" value="2,3-Dihydroxybiphenyl 1,2-Dioxygenase, domain 1"/>
    <property type="match status" value="1"/>
</dbReference>
<proteinExistence type="predicted"/>
<organism evidence="2 3">
    <name type="scientific">Halobacillus kuroshimensis</name>
    <dbReference type="NCBI Taxonomy" id="302481"/>
    <lineage>
        <taxon>Bacteria</taxon>
        <taxon>Bacillati</taxon>
        <taxon>Bacillota</taxon>
        <taxon>Bacilli</taxon>
        <taxon>Bacillales</taxon>
        <taxon>Bacillaceae</taxon>
        <taxon>Halobacillus</taxon>
    </lineage>
</organism>
<name>A0ABS3DU77_9BACI</name>
<dbReference type="Pfam" id="PF00903">
    <property type="entry name" value="Glyoxalase"/>
    <property type="match status" value="1"/>
</dbReference>
<dbReference type="InterPro" id="IPR029068">
    <property type="entry name" value="Glyas_Bleomycin-R_OHBP_Dase"/>
</dbReference>
<evidence type="ECO:0000313" key="2">
    <source>
        <dbReference type="EMBL" id="MBN8234888.1"/>
    </source>
</evidence>
<gene>
    <name evidence="2" type="ORF">JF544_06485</name>
</gene>
<dbReference type="SUPFAM" id="SSF54593">
    <property type="entry name" value="Glyoxalase/Bleomycin resistance protein/Dihydroxybiphenyl dioxygenase"/>
    <property type="match status" value="1"/>
</dbReference>